<protein>
    <recommendedName>
        <fullName evidence="4">HTH luxR-type domain-containing protein</fullName>
    </recommendedName>
</protein>
<dbReference type="Gene3D" id="1.10.10.10">
    <property type="entry name" value="Winged helix-like DNA-binding domain superfamily/Winged helix DNA-binding domain"/>
    <property type="match status" value="1"/>
</dbReference>
<dbReference type="CDD" id="cd06170">
    <property type="entry name" value="LuxR_C_like"/>
    <property type="match status" value="1"/>
</dbReference>
<feature type="domain" description="HTH luxR-type" evidence="4">
    <location>
        <begin position="745"/>
        <end position="810"/>
    </location>
</feature>
<name>A0A7M1ST56_9MICO</name>
<dbReference type="Pfam" id="PF13401">
    <property type="entry name" value="AAA_22"/>
    <property type="match status" value="1"/>
</dbReference>
<proteinExistence type="predicted"/>
<accession>A0A7M1ST56</accession>
<dbReference type="Pfam" id="PF00196">
    <property type="entry name" value="GerE"/>
    <property type="match status" value="1"/>
</dbReference>
<evidence type="ECO:0000313" key="5">
    <source>
        <dbReference type="EMBL" id="QOR69962.1"/>
    </source>
</evidence>
<dbReference type="PANTHER" id="PTHR44688:SF16">
    <property type="entry name" value="DNA-BINDING TRANSCRIPTIONAL ACTIVATOR DEVR_DOSR"/>
    <property type="match status" value="1"/>
</dbReference>
<dbReference type="SUPFAM" id="SSF52540">
    <property type="entry name" value="P-loop containing nucleoside triphosphate hydrolases"/>
    <property type="match status" value="1"/>
</dbReference>
<gene>
    <name evidence="5" type="ORF">IM660_15140</name>
</gene>
<evidence type="ECO:0000256" key="3">
    <source>
        <dbReference type="ARBA" id="ARBA00023163"/>
    </source>
</evidence>
<reference evidence="5 6" key="1">
    <citation type="submission" date="2020-10" db="EMBL/GenBank/DDBJ databases">
        <title>Haloactinobacterium sp. RN3S43, a bacterium isolated from saline soil.</title>
        <authorList>
            <person name="Sun J.-Q."/>
        </authorList>
    </citation>
    <scope>NUCLEOTIDE SEQUENCE [LARGE SCALE GENOMIC DNA]</scope>
    <source>
        <strain evidence="5 6">RN3S43</strain>
    </source>
</reference>
<dbReference type="InterPro" id="IPR049945">
    <property type="entry name" value="AAA_22"/>
</dbReference>
<keyword evidence="6" id="KW-1185">Reference proteome</keyword>
<dbReference type="Pfam" id="PF25873">
    <property type="entry name" value="WHD_MalT"/>
    <property type="match status" value="1"/>
</dbReference>
<keyword evidence="3" id="KW-0804">Transcription</keyword>
<dbReference type="EMBL" id="CP063169">
    <property type="protein sequence ID" value="QOR69962.1"/>
    <property type="molecule type" value="Genomic_DNA"/>
</dbReference>
<dbReference type="GO" id="GO:0016887">
    <property type="term" value="F:ATP hydrolysis activity"/>
    <property type="evidence" value="ECO:0007669"/>
    <property type="project" value="InterPro"/>
</dbReference>
<dbReference type="KEGG" id="halt:IM660_15140"/>
<dbReference type="InterPro" id="IPR059106">
    <property type="entry name" value="WHD_MalT"/>
</dbReference>
<keyword evidence="1" id="KW-0805">Transcription regulation</keyword>
<dbReference type="InterPro" id="IPR000792">
    <property type="entry name" value="Tscrpt_reg_LuxR_C"/>
</dbReference>
<dbReference type="GO" id="GO:0006355">
    <property type="term" value="P:regulation of DNA-templated transcription"/>
    <property type="evidence" value="ECO:0007669"/>
    <property type="project" value="InterPro"/>
</dbReference>
<dbReference type="Proteomes" id="UP000593758">
    <property type="component" value="Chromosome"/>
</dbReference>
<keyword evidence="2" id="KW-0238">DNA-binding</keyword>
<dbReference type="GO" id="GO:0003677">
    <property type="term" value="F:DNA binding"/>
    <property type="evidence" value="ECO:0007669"/>
    <property type="project" value="UniProtKB-KW"/>
</dbReference>
<dbReference type="AlphaFoldDB" id="A0A7M1ST56"/>
<dbReference type="InterPro" id="IPR016032">
    <property type="entry name" value="Sig_transdc_resp-reg_C-effctor"/>
</dbReference>
<dbReference type="InterPro" id="IPR027417">
    <property type="entry name" value="P-loop_NTPase"/>
</dbReference>
<dbReference type="PROSITE" id="PS50043">
    <property type="entry name" value="HTH_LUXR_2"/>
    <property type="match status" value="1"/>
</dbReference>
<sequence length="810" mass="88400">MARPQPPRPQGVPRLPRDAEIPDAVLATLSSHYPLTVIRGPRGYGKTSALLQWFDISPDRPQTVYAALTMESNFGDGFWSEVAVALTVAGLPDGGDDARTAVTEFLRTHPMPLLLVIDDMHEAGLHEDPGAIDDELVDLVKHNDQLYVVVAGRTLRPIETTGTLSVDAAVIDPDDLRLTGDGVFRLARRLGAELTKDEAQQVAVDLGGWPSAIRAGLVRSSGDGAPATIDRDVVEHYVAAMVRDLRFEKVRAFLLRTAIPEEFDLEIAREIVPEGNTARLLRNVLMAGLIYERETVAGPRYSYAPAIRSALVRMVRERHPELEIEVHHALMRYAERRQLPAQVLSHAARAGEWERALDVLDHDWDRLLVEEPLLLGEVARMFPAPLVAENARLRVAVDYLDGDVVPRDGRHRRRGPDSPALYAEVLRQHADLRDRTTPSGHDGQDVQMVLLQWGVASALHGELDIALYAFSQARAVALLDGAGKQTAVFGTTGLALVHAIQGEPRTALRWLAELELEPGQNNGILGASASVARALASVDAAGEDANETVAALPERHHRDELWALAVFVRAHHAVLAGSRDDIVAVTNELRAAVRYLRRGSRAEALLTETLVEALLAAGMADVAHQVVARVEPHQLVRVSQAKLALHEHAYDEVVRHASRVLDSRALTQRYSMECRVLLAAAFHATRQAGRAAEAFDTAVSLAQQTGQRRPFVLMGRHAFVALAASDGDVLRLWPGPHRAEPPATESRGFSALTSRELEILEALADHPGPVGIAQALGLSANTVKTQLRSVYRKLDVSNRAEALAAARRQG</sequence>
<evidence type="ECO:0000256" key="2">
    <source>
        <dbReference type="ARBA" id="ARBA00023125"/>
    </source>
</evidence>
<dbReference type="RefSeq" id="WP_193496666.1">
    <property type="nucleotide sequence ID" value="NZ_CP063169.1"/>
</dbReference>
<dbReference type="SMART" id="SM00421">
    <property type="entry name" value="HTH_LUXR"/>
    <property type="match status" value="1"/>
</dbReference>
<evidence type="ECO:0000259" key="4">
    <source>
        <dbReference type="PROSITE" id="PS50043"/>
    </source>
</evidence>
<evidence type="ECO:0000313" key="6">
    <source>
        <dbReference type="Proteomes" id="UP000593758"/>
    </source>
</evidence>
<dbReference type="SUPFAM" id="SSF46894">
    <property type="entry name" value="C-terminal effector domain of the bipartite response regulators"/>
    <property type="match status" value="1"/>
</dbReference>
<organism evidence="5 6">
    <name type="scientific">Ruania alkalisoli</name>
    <dbReference type="NCBI Taxonomy" id="2779775"/>
    <lineage>
        <taxon>Bacteria</taxon>
        <taxon>Bacillati</taxon>
        <taxon>Actinomycetota</taxon>
        <taxon>Actinomycetes</taxon>
        <taxon>Micrococcales</taxon>
        <taxon>Ruaniaceae</taxon>
        <taxon>Ruania</taxon>
    </lineage>
</organism>
<dbReference type="PANTHER" id="PTHR44688">
    <property type="entry name" value="DNA-BINDING TRANSCRIPTIONAL ACTIVATOR DEVR_DOSR"/>
    <property type="match status" value="1"/>
</dbReference>
<dbReference type="InterPro" id="IPR036388">
    <property type="entry name" value="WH-like_DNA-bd_sf"/>
</dbReference>
<evidence type="ECO:0000256" key="1">
    <source>
        <dbReference type="ARBA" id="ARBA00023015"/>
    </source>
</evidence>